<dbReference type="Proteomes" id="UP000326779">
    <property type="component" value="Chromosome"/>
</dbReference>
<dbReference type="RefSeq" id="WP_152260088.1">
    <property type="nucleotide sequence ID" value="NZ_CP045143.1"/>
</dbReference>
<sequence>MEIRKQVIGGVLLLLSSAVLVGCGLENRTAKAATVPTTKSGQHWSRFDRKLAATQHTAQKNRPALLASLKGLKPFYSGTGAAYLTPLPTKLKDEAQRVNTVLRGTIVQTDFATFDHTAHTVYTLFVTAVYQGDSALRGQEISVLTAGGKIKNADLYAQRQQKSLIPPDQKLTAAELQESTLVRADGFDPAAPGDEIVATLTKVHSNALNRAVYLTISPEWLFYRTAGTQNFVMHAQPTAAELTAGQHGTVVTPDTDSVKGRIVADVQEMVATGRIPE</sequence>
<dbReference type="KEGG" id="lhb:D1010_01115"/>
<evidence type="ECO:0000313" key="2">
    <source>
        <dbReference type="Proteomes" id="UP000326779"/>
    </source>
</evidence>
<dbReference type="PROSITE" id="PS51257">
    <property type="entry name" value="PROKAR_LIPOPROTEIN"/>
    <property type="match status" value="1"/>
</dbReference>
<protein>
    <recommendedName>
        <fullName evidence="3">Lipoprotein</fullName>
    </recommendedName>
</protein>
<reference evidence="1 2" key="1">
    <citation type="submission" date="2019-10" db="EMBL/GenBank/DDBJ databases">
        <title>The completed genome of Lactobacillus harbinensis M1.</title>
        <authorList>
            <person name="Zheng Y."/>
        </authorList>
    </citation>
    <scope>NUCLEOTIDE SEQUENCE [LARGE SCALE GENOMIC DNA]</scope>
    <source>
        <strain evidence="1 2">M1</strain>
    </source>
</reference>
<dbReference type="EMBL" id="CP045143">
    <property type="protein sequence ID" value="QFR22156.1"/>
    <property type="molecule type" value="Genomic_DNA"/>
</dbReference>
<accession>A0A5P8M103</accession>
<dbReference type="AlphaFoldDB" id="A0A5P8M103"/>
<proteinExistence type="predicted"/>
<evidence type="ECO:0000313" key="1">
    <source>
        <dbReference type="EMBL" id="QFR22156.1"/>
    </source>
</evidence>
<name>A0A5P8M103_9LACO</name>
<organism evidence="1 2">
    <name type="scientific">Schleiferilactobacillus harbinensis</name>
    <dbReference type="NCBI Taxonomy" id="304207"/>
    <lineage>
        <taxon>Bacteria</taxon>
        <taxon>Bacillati</taxon>
        <taxon>Bacillota</taxon>
        <taxon>Bacilli</taxon>
        <taxon>Lactobacillales</taxon>
        <taxon>Lactobacillaceae</taxon>
        <taxon>Schleiferilactobacillus</taxon>
    </lineage>
</organism>
<gene>
    <name evidence="1" type="ORF">D1010_01115</name>
</gene>
<evidence type="ECO:0008006" key="3">
    <source>
        <dbReference type="Google" id="ProtNLM"/>
    </source>
</evidence>